<dbReference type="Pfam" id="PF09512">
    <property type="entry name" value="ThiW"/>
    <property type="match status" value="1"/>
</dbReference>
<sequence length="174" mass="18821">MEKDKKVLRLVFLAMMIGLGVVISPILRIEGMCPMAHLINIVCAVLMGPWYALLCATLIGIIRMTLMGIPPLALTGAVFGATLSGLLYRYSKGKLWAAVVGEIIGTGVIGAIVSYPIMAFVLGRAGLSWFFYVPLFFTGTLIGGSIAFLLLMALTRQKVLRELQEKLGVNIFAK</sequence>
<comment type="caution">
    <text evidence="2">The sequence shown here is derived from an EMBL/GenBank/DDBJ whole genome shotgun (WGS) entry which is preliminary data.</text>
</comment>
<dbReference type="PATRIC" id="fig|1111454.3.peg.1354"/>
<reference evidence="2 3" key="1">
    <citation type="submission" date="2013-09" db="EMBL/GenBank/DDBJ databases">
        <authorList>
            <person name="Durkin A.S."/>
            <person name="Haft D.R."/>
            <person name="McCorrison J."/>
            <person name="Torralba M."/>
            <person name="Gillis M."/>
            <person name="Haft D.H."/>
            <person name="Methe B."/>
            <person name="Sutton G."/>
            <person name="Nelson K.E."/>
        </authorList>
    </citation>
    <scope>NUCLEOTIDE SEQUENCE [LARGE SCALE GENOMIC DNA]</scope>
    <source>
        <strain evidence="2 3">BV3C16-1</strain>
    </source>
</reference>
<dbReference type="PIRSF" id="PIRSF024534">
    <property type="entry name" value="ThiW"/>
    <property type="match status" value="1"/>
</dbReference>
<feature type="transmembrane region" description="Helical" evidence="1">
    <location>
        <begin position="39"/>
        <end position="62"/>
    </location>
</feature>
<feature type="transmembrane region" description="Helical" evidence="1">
    <location>
        <begin position="95"/>
        <end position="117"/>
    </location>
</feature>
<organism evidence="2 3">
    <name type="scientific">Megasphaera vaginalis</name>
    <name type="common">ex Srinivasan et al. 2021</name>
    <dbReference type="NCBI Taxonomy" id="1111454"/>
    <lineage>
        <taxon>Bacteria</taxon>
        <taxon>Bacillati</taxon>
        <taxon>Bacillota</taxon>
        <taxon>Negativicutes</taxon>
        <taxon>Veillonellales</taxon>
        <taxon>Veillonellaceae</taxon>
        <taxon>Megasphaera</taxon>
    </lineage>
</organism>
<dbReference type="OrthoDB" id="5516776at2"/>
<dbReference type="EMBL" id="AWXA01000037">
    <property type="protein sequence ID" value="ERT59177.1"/>
    <property type="molecule type" value="Genomic_DNA"/>
</dbReference>
<evidence type="ECO:0000256" key="1">
    <source>
        <dbReference type="SAM" id="Phobius"/>
    </source>
</evidence>
<dbReference type="InterPro" id="IPR012652">
    <property type="entry name" value="ThiW"/>
</dbReference>
<dbReference type="STRING" id="1111454.HMPREF1250_1429"/>
<dbReference type="NCBIfam" id="TIGR02359">
    <property type="entry name" value="thiW"/>
    <property type="match status" value="1"/>
</dbReference>
<dbReference type="Gene3D" id="1.10.1760.20">
    <property type="match status" value="1"/>
</dbReference>
<protein>
    <submittedName>
        <fullName evidence="2">Protein ThiW</fullName>
    </submittedName>
</protein>
<accession>U7UIE6</accession>
<keyword evidence="1" id="KW-1133">Transmembrane helix</keyword>
<dbReference type="eggNOG" id="COG4732">
    <property type="taxonomic scope" value="Bacteria"/>
</dbReference>
<evidence type="ECO:0000313" key="3">
    <source>
        <dbReference type="Proteomes" id="UP000017090"/>
    </source>
</evidence>
<keyword evidence="1" id="KW-0812">Transmembrane</keyword>
<gene>
    <name evidence="2" type="primary">thiW</name>
    <name evidence="2" type="ORF">HMPREF1250_1429</name>
</gene>
<evidence type="ECO:0000313" key="2">
    <source>
        <dbReference type="EMBL" id="ERT59177.1"/>
    </source>
</evidence>
<proteinExistence type="predicted"/>
<keyword evidence="1" id="KW-0472">Membrane</keyword>
<feature type="transmembrane region" description="Helical" evidence="1">
    <location>
        <begin position="6"/>
        <end position="27"/>
    </location>
</feature>
<feature type="transmembrane region" description="Helical" evidence="1">
    <location>
        <begin position="129"/>
        <end position="154"/>
    </location>
</feature>
<dbReference type="RefSeq" id="WP_023053804.1">
    <property type="nucleotide sequence ID" value="NZ_AWXA01000037.1"/>
</dbReference>
<dbReference type="AlphaFoldDB" id="U7UIE6"/>
<name>U7UIE6_9FIRM</name>
<dbReference type="Proteomes" id="UP000017090">
    <property type="component" value="Unassembled WGS sequence"/>
</dbReference>
<feature type="transmembrane region" description="Helical" evidence="1">
    <location>
        <begin position="68"/>
        <end position="88"/>
    </location>
</feature>
<keyword evidence="3" id="KW-1185">Reference proteome</keyword>